<dbReference type="InterPro" id="IPR016187">
    <property type="entry name" value="CTDL_fold"/>
</dbReference>
<name>A0A067QVW5_ZOONE</name>
<reference evidence="1 2" key="1">
    <citation type="journal article" date="2014" name="Nat. Commun.">
        <title>Molecular traces of alternative social organization in a termite genome.</title>
        <authorList>
            <person name="Terrapon N."/>
            <person name="Li C."/>
            <person name="Robertson H.M."/>
            <person name="Ji L."/>
            <person name="Meng X."/>
            <person name="Booth W."/>
            <person name="Chen Z."/>
            <person name="Childers C.P."/>
            <person name="Glastad K.M."/>
            <person name="Gokhale K."/>
            <person name="Gowin J."/>
            <person name="Gronenberg W."/>
            <person name="Hermansen R.A."/>
            <person name="Hu H."/>
            <person name="Hunt B.G."/>
            <person name="Huylmans A.K."/>
            <person name="Khalil S.M."/>
            <person name="Mitchell R.D."/>
            <person name="Munoz-Torres M.C."/>
            <person name="Mustard J.A."/>
            <person name="Pan H."/>
            <person name="Reese J.T."/>
            <person name="Scharf M.E."/>
            <person name="Sun F."/>
            <person name="Vogel H."/>
            <person name="Xiao J."/>
            <person name="Yang W."/>
            <person name="Yang Z."/>
            <person name="Yang Z."/>
            <person name="Zhou J."/>
            <person name="Zhu J."/>
            <person name="Brent C.S."/>
            <person name="Elsik C.G."/>
            <person name="Goodisman M.A."/>
            <person name="Liberles D.A."/>
            <person name="Roe R.M."/>
            <person name="Vargo E.L."/>
            <person name="Vilcinskas A."/>
            <person name="Wang J."/>
            <person name="Bornberg-Bauer E."/>
            <person name="Korb J."/>
            <person name="Zhang G."/>
            <person name="Liebig J."/>
        </authorList>
    </citation>
    <scope>NUCLEOTIDE SEQUENCE [LARGE SCALE GENOMIC DNA]</scope>
    <source>
        <tissue evidence="1">Whole organism</tissue>
    </source>
</reference>
<protein>
    <submittedName>
        <fullName evidence="1">Hemolymph lipopolysaccharide-binding protein</fullName>
    </submittedName>
</protein>
<dbReference type="Gene3D" id="3.10.100.10">
    <property type="entry name" value="Mannose-Binding Protein A, subunit A"/>
    <property type="match status" value="1"/>
</dbReference>
<evidence type="ECO:0000313" key="1">
    <source>
        <dbReference type="EMBL" id="KDR10085.1"/>
    </source>
</evidence>
<accession>A0A067QVW5</accession>
<dbReference type="Proteomes" id="UP000027135">
    <property type="component" value="Unassembled WGS sequence"/>
</dbReference>
<proteinExistence type="predicted"/>
<dbReference type="InParanoid" id="A0A067QVW5"/>
<dbReference type="AlphaFoldDB" id="A0A067QVW5"/>
<organism evidence="1 2">
    <name type="scientific">Zootermopsis nevadensis</name>
    <name type="common">Dampwood termite</name>
    <dbReference type="NCBI Taxonomy" id="136037"/>
    <lineage>
        <taxon>Eukaryota</taxon>
        <taxon>Metazoa</taxon>
        <taxon>Ecdysozoa</taxon>
        <taxon>Arthropoda</taxon>
        <taxon>Hexapoda</taxon>
        <taxon>Insecta</taxon>
        <taxon>Pterygota</taxon>
        <taxon>Neoptera</taxon>
        <taxon>Polyneoptera</taxon>
        <taxon>Dictyoptera</taxon>
        <taxon>Blattodea</taxon>
        <taxon>Blattoidea</taxon>
        <taxon>Termitoidae</taxon>
        <taxon>Termopsidae</taxon>
        <taxon>Zootermopsis</taxon>
    </lineage>
</organism>
<dbReference type="EMBL" id="KK853186">
    <property type="protein sequence ID" value="KDR10085.1"/>
    <property type="molecule type" value="Genomic_DNA"/>
</dbReference>
<gene>
    <name evidence="1" type="ORF">L798_15322</name>
</gene>
<sequence length="108" mass="12090">MENVGLIATVSGDCEAGLFEIWLATYCTNTVRPNQDYELVSGVGFYKMHTEAVSWDEVRKACIDEGSHLVILNSLTEVEVVKSIWSKHPIISGSQWPEYIYIGAHDLL</sequence>
<dbReference type="SUPFAM" id="SSF56436">
    <property type="entry name" value="C-type lectin-like"/>
    <property type="match status" value="1"/>
</dbReference>
<evidence type="ECO:0000313" key="2">
    <source>
        <dbReference type="Proteomes" id="UP000027135"/>
    </source>
</evidence>
<dbReference type="CDD" id="cd00037">
    <property type="entry name" value="CLECT"/>
    <property type="match status" value="1"/>
</dbReference>
<dbReference type="InterPro" id="IPR016186">
    <property type="entry name" value="C-type_lectin-like/link_sf"/>
</dbReference>
<keyword evidence="2" id="KW-1185">Reference proteome</keyword>